<dbReference type="AlphaFoldDB" id="A0A7J3QGM6"/>
<name>A0A7J3QGM6_9CREN</name>
<protein>
    <submittedName>
        <fullName evidence="1">Uncharacterized protein</fullName>
    </submittedName>
</protein>
<dbReference type="EMBL" id="DTET01000236">
    <property type="protein sequence ID" value="HGV67052.1"/>
    <property type="molecule type" value="Genomic_DNA"/>
</dbReference>
<comment type="caution">
    <text evidence="1">The sequence shown here is derived from an EMBL/GenBank/DDBJ whole genome shotgun (WGS) entry which is preliminary data.</text>
</comment>
<organism evidence="1">
    <name type="scientific">Ignisphaera aggregans</name>
    <dbReference type="NCBI Taxonomy" id="334771"/>
    <lineage>
        <taxon>Archaea</taxon>
        <taxon>Thermoproteota</taxon>
        <taxon>Thermoprotei</taxon>
        <taxon>Desulfurococcales</taxon>
        <taxon>Desulfurococcaceae</taxon>
        <taxon>Ignisphaera</taxon>
    </lineage>
</organism>
<sequence>MYRYIYVEKSMLSRIGKEFNVYWIPCLLVKFPECKPKDIFIFDCILRSYIDNPYLSILLLKKAPKNVKIVEDPPLEAQRVNVEGCNSVNIVNELNEISNEIFRGEYTRLYNLIDKLTEYEDIEIKMRVFLRTRRYVIPAERVKEAGKRIAIESVKSALKSLCIKGIEESYRAPTTIAEPLYILFYIDSKYTSSGFIIGRKTIESNSYAKIISKFRKEIEKIFK</sequence>
<accession>A0A7J3QGM6</accession>
<reference evidence="1" key="1">
    <citation type="journal article" date="2020" name="mSystems">
        <title>Genome- and Community-Level Interaction Insights into Carbon Utilization and Element Cycling Functions of Hydrothermarchaeota in Hydrothermal Sediment.</title>
        <authorList>
            <person name="Zhou Z."/>
            <person name="Liu Y."/>
            <person name="Xu W."/>
            <person name="Pan J."/>
            <person name="Luo Z.H."/>
            <person name="Li M."/>
        </authorList>
    </citation>
    <scope>NUCLEOTIDE SEQUENCE [LARGE SCALE GENOMIC DNA]</scope>
    <source>
        <strain evidence="1">SpSt-721</strain>
    </source>
</reference>
<proteinExistence type="predicted"/>
<evidence type="ECO:0000313" key="1">
    <source>
        <dbReference type="EMBL" id="HGV67052.1"/>
    </source>
</evidence>
<gene>
    <name evidence="1" type="ORF">ENV02_04470</name>
</gene>